<dbReference type="InterPro" id="IPR036282">
    <property type="entry name" value="Glutathione-S-Trfase_C_sf"/>
</dbReference>
<dbReference type="FunFam" id="3.40.50.10140:FF:000007">
    <property type="entry name" value="Disease resistance protein (TIR-NBS-LRR class)"/>
    <property type="match status" value="1"/>
</dbReference>
<keyword evidence="4" id="KW-0520">NAD</keyword>
<keyword evidence="3" id="KW-0677">Repeat</keyword>
<dbReference type="SFLD" id="SFLDG01206">
    <property type="entry name" value="Xi.1"/>
    <property type="match status" value="1"/>
</dbReference>
<dbReference type="Gene3D" id="3.40.30.10">
    <property type="entry name" value="Glutaredoxin"/>
    <property type="match status" value="1"/>
</dbReference>
<dbReference type="SFLD" id="SFLDS00019">
    <property type="entry name" value="Glutathione_Transferase_(cytos"/>
    <property type="match status" value="1"/>
</dbReference>
<dbReference type="Pfam" id="PF13041">
    <property type="entry name" value="PPR_2"/>
    <property type="match status" value="4"/>
</dbReference>
<dbReference type="InterPro" id="IPR035897">
    <property type="entry name" value="Toll_tir_struct_dom_sf"/>
</dbReference>
<dbReference type="Pfam" id="PF00931">
    <property type="entry name" value="NB-ARC"/>
    <property type="match status" value="1"/>
</dbReference>
<feature type="repeat" description="PPR" evidence="5">
    <location>
        <begin position="1214"/>
        <end position="1248"/>
    </location>
</feature>
<dbReference type="SUPFAM" id="SSF81901">
    <property type="entry name" value="HCP-like"/>
    <property type="match status" value="1"/>
</dbReference>
<feature type="repeat" description="PPR" evidence="5">
    <location>
        <begin position="1425"/>
        <end position="1459"/>
    </location>
</feature>
<dbReference type="Gene3D" id="1.10.8.430">
    <property type="entry name" value="Helical domain of apoptotic protease-activating factors"/>
    <property type="match status" value="1"/>
</dbReference>
<dbReference type="SUPFAM" id="SSF46785">
    <property type="entry name" value="Winged helix' DNA-binding domain"/>
    <property type="match status" value="1"/>
</dbReference>
<proteinExistence type="inferred from homology"/>
<dbReference type="SUPFAM" id="SSF52833">
    <property type="entry name" value="Thioredoxin-like"/>
    <property type="match status" value="1"/>
</dbReference>
<dbReference type="Pfam" id="PF01535">
    <property type="entry name" value="PPR"/>
    <property type="match status" value="3"/>
</dbReference>
<reference evidence="8" key="2">
    <citation type="submission" date="2021-01" db="UniProtKB">
        <authorList>
            <consortium name="EnsemblPlants"/>
        </authorList>
    </citation>
    <scope>IDENTIFICATION</scope>
</reference>
<feature type="repeat" description="PPR" evidence="5">
    <location>
        <begin position="1530"/>
        <end position="1564"/>
    </location>
</feature>
<dbReference type="InterPro" id="IPR002885">
    <property type="entry name" value="PPR_rpt"/>
</dbReference>
<dbReference type="GO" id="GO:0006396">
    <property type="term" value="P:RNA processing"/>
    <property type="evidence" value="ECO:0007669"/>
    <property type="project" value="TreeGrafter"/>
</dbReference>
<dbReference type="EnsemblPlants" id="QL11p016354:mrna">
    <property type="protein sequence ID" value="QL11p016354:mrna"/>
    <property type="gene ID" value="QL11p016354"/>
</dbReference>
<feature type="repeat" description="PPR" evidence="5">
    <location>
        <begin position="1565"/>
        <end position="1599"/>
    </location>
</feature>
<dbReference type="FunFam" id="3.40.30.10:FF:000198">
    <property type="entry name" value="Glutathione S-transferase family protein"/>
    <property type="match status" value="1"/>
</dbReference>
<comment type="similarity">
    <text evidence="1">Belongs to the PPR family. P subfamily.</text>
</comment>
<dbReference type="InterPro" id="IPR042197">
    <property type="entry name" value="Apaf_helical"/>
</dbReference>
<feature type="repeat" description="PPR" evidence="5">
    <location>
        <begin position="1355"/>
        <end position="1389"/>
    </location>
</feature>
<dbReference type="GO" id="GO:0007165">
    <property type="term" value="P:signal transduction"/>
    <property type="evidence" value="ECO:0007669"/>
    <property type="project" value="InterPro"/>
</dbReference>
<dbReference type="Gene3D" id="1.25.40.10">
    <property type="entry name" value="Tetratricopeptide repeat domain"/>
    <property type="match status" value="5"/>
</dbReference>
<dbReference type="SUPFAM" id="SSF52200">
    <property type="entry name" value="Toll/Interleukin receptor TIR domain"/>
    <property type="match status" value="1"/>
</dbReference>
<dbReference type="InterPro" id="IPR047047">
    <property type="entry name" value="GST_Omega-like_C"/>
</dbReference>
<dbReference type="InParanoid" id="A0A7N2MWP3"/>
<accession>A0A7N2MWP3</accession>
<dbReference type="Pfam" id="PF01582">
    <property type="entry name" value="TIR"/>
    <property type="match status" value="1"/>
</dbReference>
<dbReference type="PANTHER" id="PTHR47934">
    <property type="entry name" value="PENTATRICOPEPTIDE REPEAT-CONTAINING PROTEIN PET309, MITOCHONDRIAL"/>
    <property type="match status" value="1"/>
</dbReference>
<evidence type="ECO:0000256" key="4">
    <source>
        <dbReference type="ARBA" id="ARBA00023027"/>
    </source>
</evidence>
<evidence type="ECO:0000256" key="1">
    <source>
        <dbReference type="ARBA" id="ARBA00007626"/>
    </source>
</evidence>
<feature type="repeat" description="PPR" evidence="5">
    <location>
        <begin position="1390"/>
        <end position="1424"/>
    </location>
</feature>
<dbReference type="Pfam" id="PF12854">
    <property type="entry name" value="PPR_1"/>
    <property type="match status" value="1"/>
</dbReference>
<dbReference type="InterPro" id="IPR027417">
    <property type="entry name" value="P-loop_NTPase"/>
</dbReference>
<dbReference type="GO" id="GO:0043531">
    <property type="term" value="F:ADP binding"/>
    <property type="evidence" value="ECO:0007669"/>
    <property type="project" value="InterPro"/>
</dbReference>
<dbReference type="InterPro" id="IPR016639">
    <property type="entry name" value="GST_Omega/GSH"/>
</dbReference>
<dbReference type="SFLD" id="SFLDG01148">
    <property type="entry name" value="Xi_(cytGST)"/>
    <property type="match status" value="1"/>
</dbReference>
<dbReference type="Pfam" id="PF23282">
    <property type="entry name" value="WHD_ROQ1"/>
    <property type="match status" value="1"/>
</dbReference>
<feature type="repeat" description="PPR" evidence="5">
    <location>
        <begin position="1460"/>
        <end position="1494"/>
    </location>
</feature>
<evidence type="ECO:0000259" key="6">
    <source>
        <dbReference type="PROSITE" id="PS50104"/>
    </source>
</evidence>
<sequence>MARSSLDEMSDSEVGRYHLYISYACPWASRCLSYLKIKGLDKAISFTSVKPKWERTKETDEHMGWIFPASNTEEPGAESDPLNGAKSIRELYELASTNYSGKYTVPVLWDKKLKTIVNNESSEIIRMFNTEFNDIAENTDLDLYPPHLQAQIDETNEWIYNGINNGVYKCGFAKKQGPYEEAVKQLYEALDKCEEILGRQRYICGNMLSEADIRLFVTLIRFDEVYVVHFKCNKKQLREYSNLFNYTKDIFQIPGMSSSVNMEHIKRHYYGSHPSINPFGIIPLGPDIDYSSPHDRERSAFMALEMCSASFSSNPCPAKSYEVFVSYKNKDTSARFVCYLFAALKKRGIYTFRDDTKMERGKDIWIELEKAIEMSMIAVIVFSKDYAASEWCLNELAKIMECNRSSQQIVLPIFYDLDPSEVRNLDEGTQDLNGSFGEVFARCKERFGEDKVQHWKAALNEAANLAGWYLQDVANCSKFIGRIIAKISNELNQAYLTATPYIVGIESRVRELNMYLDRYAGDVCMVGIWGISGIGKTTIAQEIYKRLKCEFQVSCFLENVRLRAQQSNGLIDLQEEFLSSIQENHGNKKVTDVVEGTSLIRDNIKGKRVLVVLDDVDDLNQLDKLGIEKDNFHAGSKIIIATRHKEMLAKVDMIYKLPALSFAESLLLFSWHAYRKDKPVKNYADLSKKVIYYTGGVPLILKVLGSCLFDKEESQWRCALEKLKESRYQIFETLMVSFYSLSDKQMNLFLDIAHFFIGYEFKILQNSGLYLESELGDFCRRGLVTIDCSKRLTMHDLIIDMGREIVRKQSVGELRKFSRRQRWHPRNVLGLLSKDNVRNGGFRFLNYPKKTISIEDQALIDQKLYLSGIPEINSLIRTETIRQLKSDQRFWTPEQLLFQHHELENENEPLQASRDHAAMASPSLPLGLMSVIAHRRMAFANFGFVRCFYPGYRRCFEGQFIFRIMIISSFFLLPFQLEEGIQSIRILENVIKRRTFLFGLSKGLNMFNSFQHKTPIPISLFFTLRTLCTNQQHDFCTIPTQPNSPSPSPSHSLVRTVCSLVCDSYYQQPHFTTSPPNITLHLNAESLTHEHAITVVASLASEAGSMVALSFFYWAIGVSKFRHFMRLYIVCAVALIDNGNMVRAHEVMQCMVRNFCEIGRFKEAVDMVIEMRNQGLARSTHTLNCVIGIGCEMGLVEYVENVFEEMCVRGVSPDCCSYKLMVVGYCRIGRILEADRWLSKMVERDFVVDNATLTLVITAFCEKGFANRACWYFDKMIEMGLTPNVINFTSLIHGLCKKGSIKQAFEMLEEMVRKGWKPNVYTHTALIHGLCKKGWTEKAFRLFLKLVRSDTYKPNVHTYTTMIGGYCKEEKLNRAEMLLSRMREQGLIPNTNTYTTLIDGQCKVGNFERAYELMNIMNNEGFAPNIFTYNAIIDGLCKKGRAHEAYKLLKKGFRHGLQADRVTYTILISEHCKQADTKQALVFFNKMVKAGLQPDIHTYTTLIAAFCRQRRLKESEKFFEEAIMLGLVPTKETYTSMICGYCRDGNIKLAVKYFHRMNDHGCTPDSITYGALISGLCKGSKLDEAHRLYDIMIDKGLSPCEVTRLTLAHEYCKIDDSATAMIILERLDKKLWSRTVNTLVRKLCSEGKVGIAALFFHRILDKDRNVDRVTLAAFMTACYESNNYALVSSLSDRISKGIG</sequence>
<dbReference type="PROSITE" id="PS51375">
    <property type="entry name" value="PPR"/>
    <property type="match status" value="12"/>
</dbReference>
<keyword evidence="9" id="KW-1185">Reference proteome</keyword>
<dbReference type="GO" id="GO:0003729">
    <property type="term" value="F:mRNA binding"/>
    <property type="evidence" value="ECO:0007669"/>
    <property type="project" value="TreeGrafter"/>
</dbReference>
<dbReference type="InterPro" id="IPR004045">
    <property type="entry name" value="Glutathione_S-Trfase_N"/>
</dbReference>
<dbReference type="Gene3D" id="1.20.1050.10">
    <property type="match status" value="1"/>
</dbReference>
<dbReference type="InterPro" id="IPR058192">
    <property type="entry name" value="WHD_ROQ1-like"/>
</dbReference>
<dbReference type="SUPFAM" id="SSF47616">
    <property type="entry name" value="GST C-terminal domain-like"/>
    <property type="match status" value="1"/>
</dbReference>
<dbReference type="InterPro" id="IPR036249">
    <property type="entry name" value="Thioredoxin-like_sf"/>
</dbReference>
<dbReference type="GO" id="GO:0007005">
    <property type="term" value="P:mitochondrion organization"/>
    <property type="evidence" value="ECO:0007669"/>
    <property type="project" value="TreeGrafter"/>
</dbReference>
<evidence type="ECO:0000256" key="2">
    <source>
        <dbReference type="ARBA" id="ARBA00022614"/>
    </source>
</evidence>
<dbReference type="SUPFAM" id="SSF52540">
    <property type="entry name" value="P-loop containing nucleoside triphosphate hydrolases"/>
    <property type="match status" value="1"/>
</dbReference>
<dbReference type="InterPro" id="IPR000157">
    <property type="entry name" value="TIR_dom"/>
</dbReference>
<feature type="repeat" description="PPR" evidence="5">
    <location>
        <begin position="1179"/>
        <end position="1213"/>
    </location>
</feature>
<dbReference type="SMART" id="SM00255">
    <property type="entry name" value="TIR"/>
    <property type="match status" value="1"/>
</dbReference>
<organism evidence="8 9">
    <name type="scientific">Quercus lobata</name>
    <name type="common">Valley oak</name>
    <dbReference type="NCBI Taxonomy" id="97700"/>
    <lineage>
        <taxon>Eukaryota</taxon>
        <taxon>Viridiplantae</taxon>
        <taxon>Streptophyta</taxon>
        <taxon>Embryophyta</taxon>
        <taxon>Tracheophyta</taxon>
        <taxon>Spermatophyta</taxon>
        <taxon>Magnoliopsida</taxon>
        <taxon>eudicotyledons</taxon>
        <taxon>Gunneridae</taxon>
        <taxon>Pentapetalae</taxon>
        <taxon>rosids</taxon>
        <taxon>fabids</taxon>
        <taxon>Fagales</taxon>
        <taxon>Fagaceae</taxon>
        <taxon>Quercus</taxon>
    </lineage>
</organism>
<feature type="domain" description="GST C-terminal" evidence="7">
    <location>
        <begin position="145"/>
        <end position="269"/>
    </location>
</feature>
<dbReference type="PROSITE" id="PS50405">
    <property type="entry name" value="GST_CTER"/>
    <property type="match status" value="1"/>
</dbReference>
<dbReference type="InterPro" id="IPR051114">
    <property type="entry name" value="Mito_RNA_Proc_CCM1"/>
</dbReference>
<feature type="repeat" description="PPR" evidence="5">
    <location>
        <begin position="1284"/>
        <end position="1318"/>
    </location>
</feature>
<evidence type="ECO:0000256" key="3">
    <source>
        <dbReference type="ARBA" id="ARBA00022737"/>
    </source>
</evidence>
<name>A0A7N2MWP3_QUELO</name>
<dbReference type="PROSITE" id="PS50104">
    <property type="entry name" value="TIR"/>
    <property type="match status" value="1"/>
</dbReference>
<dbReference type="Pfam" id="PF13409">
    <property type="entry name" value="GST_N_2"/>
    <property type="match status" value="1"/>
</dbReference>
<dbReference type="Gene3D" id="3.40.50.300">
    <property type="entry name" value="P-loop containing nucleotide triphosphate hydrolases"/>
    <property type="match status" value="1"/>
</dbReference>
<evidence type="ECO:0000256" key="5">
    <source>
        <dbReference type="PROSITE-ProRule" id="PRU00708"/>
    </source>
</evidence>
<dbReference type="CDD" id="cd03190">
    <property type="entry name" value="GST_C_Omega_like"/>
    <property type="match status" value="1"/>
</dbReference>
<dbReference type="InterPro" id="IPR011990">
    <property type="entry name" value="TPR-like_helical_dom_sf"/>
</dbReference>
<dbReference type="InterPro" id="IPR036390">
    <property type="entry name" value="WH_DNA-bd_sf"/>
</dbReference>
<dbReference type="NCBIfam" id="TIGR00756">
    <property type="entry name" value="PPR"/>
    <property type="match status" value="10"/>
</dbReference>
<protein>
    <submittedName>
        <fullName evidence="8">Uncharacterized protein</fullName>
    </submittedName>
</protein>
<dbReference type="PANTHER" id="PTHR47934:SF6">
    <property type="entry name" value="MITOCHONDRIAL GROUP I INTRON SPLICING FACTOR CCM1-RELATED"/>
    <property type="match status" value="1"/>
</dbReference>
<reference evidence="8 9" key="1">
    <citation type="journal article" date="2016" name="G3 (Bethesda)">
        <title>First Draft Assembly and Annotation of the Genome of a California Endemic Oak Quercus lobata Nee (Fagaceae).</title>
        <authorList>
            <person name="Sork V.L."/>
            <person name="Fitz-Gibbon S.T."/>
            <person name="Puiu D."/>
            <person name="Crepeau M."/>
            <person name="Gugger P.F."/>
            <person name="Sherman R."/>
            <person name="Stevens K."/>
            <person name="Langley C.H."/>
            <person name="Pellegrini M."/>
            <person name="Salzberg S.L."/>
        </authorList>
    </citation>
    <scope>NUCLEOTIDE SEQUENCE [LARGE SCALE GENOMIC DNA]</scope>
    <source>
        <strain evidence="8 9">cv. SW786</strain>
    </source>
</reference>
<dbReference type="Pfam" id="PF13410">
    <property type="entry name" value="GST_C_2"/>
    <property type="match status" value="1"/>
</dbReference>
<evidence type="ECO:0000313" key="9">
    <source>
        <dbReference type="Proteomes" id="UP000594261"/>
    </source>
</evidence>
<dbReference type="GO" id="GO:0005739">
    <property type="term" value="C:mitochondrion"/>
    <property type="evidence" value="ECO:0007669"/>
    <property type="project" value="TreeGrafter"/>
</dbReference>
<dbReference type="GO" id="GO:0004364">
    <property type="term" value="F:glutathione transferase activity"/>
    <property type="evidence" value="ECO:0007669"/>
    <property type="project" value="InterPro"/>
</dbReference>
<dbReference type="Gramene" id="QL11p016354:mrna">
    <property type="protein sequence ID" value="QL11p016354:mrna"/>
    <property type="gene ID" value="QL11p016354"/>
</dbReference>
<feature type="repeat" description="PPR" evidence="5">
    <location>
        <begin position="1249"/>
        <end position="1283"/>
    </location>
</feature>
<dbReference type="InterPro" id="IPR040079">
    <property type="entry name" value="Glutathione_S-Trfase"/>
</dbReference>
<dbReference type="InterPro" id="IPR010987">
    <property type="entry name" value="Glutathione-S-Trfase_C-like"/>
</dbReference>
<dbReference type="PRINTS" id="PR00364">
    <property type="entry name" value="DISEASERSIST"/>
</dbReference>
<feature type="repeat" description="PPR" evidence="5">
    <location>
        <begin position="1319"/>
        <end position="1354"/>
    </location>
</feature>
<dbReference type="EMBL" id="LRBV02000011">
    <property type="status" value="NOT_ANNOTATED_CDS"/>
    <property type="molecule type" value="Genomic_DNA"/>
</dbReference>
<dbReference type="InterPro" id="IPR002182">
    <property type="entry name" value="NB-ARC"/>
</dbReference>
<feature type="domain" description="TIR" evidence="6">
    <location>
        <begin position="319"/>
        <end position="491"/>
    </location>
</feature>
<keyword evidence="2" id="KW-0433">Leucine-rich repeat</keyword>
<evidence type="ECO:0000259" key="7">
    <source>
        <dbReference type="PROSITE" id="PS50405"/>
    </source>
</evidence>
<dbReference type="Gene3D" id="3.40.50.10140">
    <property type="entry name" value="Toll/interleukin-1 receptor homology (TIR) domain"/>
    <property type="match status" value="1"/>
</dbReference>
<evidence type="ECO:0000313" key="8">
    <source>
        <dbReference type="EnsemblPlants" id="QL11p016354:mrna"/>
    </source>
</evidence>
<dbReference type="Proteomes" id="UP000594261">
    <property type="component" value="Chromosome 11"/>
</dbReference>
<dbReference type="FunFam" id="1.20.1050.10:FF:000037">
    <property type="entry name" value="Glutathione S-transferase family protein"/>
    <property type="match status" value="1"/>
</dbReference>
<feature type="repeat" description="PPR" evidence="5">
    <location>
        <begin position="1495"/>
        <end position="1529"/>
    </location>
</feature>